<accession>A0ACC0D4F2</accession>
<name>A0ACC0D4F2_9PEZI</name>
<sequence>MDYPPPREIRRKPVPSNNSSIPPPPPPLKDDDNILDDLIDDYLESPSPRRDLVSSIKIQELKIDIQQPAPPNLPRQLSVPLVSSPSEISLNSTVITPENSSSNRSIWKTALDETVYFAGGLISHPFESTKHYSILRHSGGVVFYRGPSTSIAITIFSDGPLPADRSLWLQRKGFSGNMGMAASALLRTQGNWIDVTPSFEALPSDVPESDERAWQRDIKKFLKKAASHKNLSKQRPLETCVVRIPASAEDGYLRIVMCTGEGSKKALCPSPVFRIASTSSDVSVLRGASLTTMPLELGLKVASIVGQTTVNRYVGPARDVIQSRVEQIQSKVDQYKPGLVAREAGMAAYEKSGLGARTVSLEESFDAERDVTYDPFHAEGGLEPPPPIIGPDSGPEKPFPIRITGKVVEGTGRSRVEIGTPTANLSGVPSDLLLRLNGIYIGWAAVQPNKSLDGISYDWHEAIITVGPSPYASPRVVAKNVVAVYMIHDFGGATFFNANLQVVIMAYLRPVPRLDRSQPRTGIAADTIKDIETAVASLRRENWQCDMTLRRVKTEKSARSVAERYVDMRSQVQKRVDSVPLHLAGVRTARAELKDQAHGRGGLYIRR</sequence>
<protein>
    <submittedName>
        <fullName evidence="1">Uncharacterized protein</fullName>
    </submittedName>
</protein>
<proteinExistence type="predicted"/>
<evidence type="ECO:0000313" key="1">
    <source>
        <dbReference type="EMBL" id="KAI6087562.1"/>
    </source>
</evidence>
<organism evidence="1 2">
    <name type="scientific">Hypoxylon rubiginosum</name>
    <dbReference type="NCBI Taxonomy" id="110542"/>
    <lineage>
        <taxon>Eukaryota</taxon>
        <taxon>Fungi</taxon>
        <taxon>Dikarya</taxon>
        <taxon>Ascomycota</taxon>
        <taxon>Pezizomycotina</taxon>
        <taxon>Sordariomycetes</taxon>
        <taxon>Xylariomycetidae</taxon>
        <taxon>Xylariales</taxon>
        <taxon>Hypoxylaceae</taxon>
        <taxon>Hypoxylon</taxon>
    </lineage>
</organism>
<comment type="caution">
    <text evidence="1">The sequence shown here is derived from an EMBL/GenBank/DDBJ whole genome shotgun (WGS) entry which is preliminary data.</text>
</comment>
<keyword evidence="2" id="KW-1185">Reference proteome</keyword>
<dbReference type="EMBL" id="MU394307">
    <property type="protein sequence ID" value="KAI6087562.1"/>
    <property type="molecule type" value="Genomic_DNA"/>
</dbReference>
<dbReference type="Proteomes" id="UP001497680">
    <property type="component" value="Unassembled WGS sequence"/>
</dbReference>
<evidence type="ECO:0000313" key="2">
    <source>
        <dbReference type="Proteomes" id="UP001497680"/>
    </source>
</evidence>
<reference evidence="1 2" key="1">
    <citation type="journal article" date="2022" name="New Phytol.">
        <title>Ecological generalism drives hyperdiversity of secondary metabolite gene clusters in xylarialean endophytes.</title>
        <authorList>
            <person name="Franco M.E.E."/>
            <person name="Wisecaver J.H."/>
            <person name="Arnold A.E."/>
            <person name="Ju Y.M."/>
            <person name="Slot J.C."/>
            <person name="Ahrendt S."/>
            <person name="Moore L.P."/>
            <person name="Eastman K.E."/>
            <person name="Scott K."/>
            <person name="Konkel Z."/>
            <person name="Mondo S.J."/>
            <person name="Kuo A."/>
            <person name="Hayes R.D."/>
            <person name="Haridas S."/>
            <person name="Andreopoulos B."/>
            <person name="Riley R."/>
            <person name="LaButti K."/>
            <person name="Pangilinan J."/>
            <person name="Lipzen A."/>
            <person name="Amirebrahimi M."/>
            <person name="Yan J."/>
            <person name="Adam C."/>
            <person name="Keymanesh K."/>
            <person name="Ng V."/>
            <person name="Louie K."/>
            <person name="Northen T."/>
            <person name="Drula E."/>
            <person name="Henrissat B."/>
            <person name="Hsieh H.M."/>
            <person name="Youens-Clark K."/>
            <person name="Lutzoni F."/>
            <person name="Miadlikowska J."/>
            <person name="Eastwood D.C."/>
            <person name="Hamelin R.C."/>
            <person name="Grigoriev I.V."/>
            <person name="U'Ren J.M."/>
        </authorList>
    </citation>
    <scope>NUCLEOTIDE SEQUENCE [LARGE SCALE GENOMIC DNA]</scope>
    <source>
        <strain evidence="1 2">ER1909</strain>
    </source>
</reference>
<gene>
    <name evidence="1" type="ORF">F4821DRAFT_236080</name>
</gene>